<gene>
    <name evidence="3" type="ORF">PCOR1329_LOCUS65905</name>
</gene>
<evidence type="ECO:0000256" key="1">
    <source>
        <dbReference type="SAM" id="MobiDB-lite"/>
    </source>
</evidence>
<protein>
    <submittedName>
        <fullName evidence="3">Uncharacterized protein</fullName>
    </submittedName>
</protein>
<feature type="region of interest" description="Disordered" evidence="1">
    <location>
        <begin position="1057"/>
        <end position="1083"/>
    </location>
</feature>
<evidence type="ECO:0000313" key="3">
    <source>
        <dbReference type="EMBL" id="CAK0883779.1"/>
    </source>
</evidence>
<keyword evidence="4" id="KW-1185">Reference proteome</keyword>
<dbReference type="Proteomes" id="UP001189429">
    <property type="component" value="Unassembled WGS sequence"/>
</dbReference>
<feature type="compositionally biased region" description="Low complexity" evidence="1">
    <location>
        <begin position="1068"/>
        <end position="1083"/>
    </location>
</feature>
<feature type="region of interest" description="Disordered" evidence="1">
    <location>
        <begin position="755"/>
        <end position="805"/>
    </location>
</feature>
<name>A0ABN9WEH6_9DINO</name>
<proteinExistence type="predicted"/>
<accession>A0ABN9WEH6</accession>
<sequence>MPLSRRFWDVVLGFLSSLVVQGSALRLAAVDQFLWQPPTAMASGTVQAWAWILHHGNRGWQHQRVWDHLRPQEVTPVNELLKRFMTPDADVYLEQRGESSPYYQAVLLASDRRTIPPGIARAEARRFRRPPVAAELAETISQARQAADDLYTQQAAAAGLPAGAPPGGAVIFRAQPPAVMPEGGLEPAAGDRTPAAPLAGGVSAGAAGSQRETVESTIHGPRGTPVALAETDHVQSEVGIFTAPSGTAVVFRDLQAHPVEEYPTMESHHDLRVTMPTILASRDRLRGRFIVSDVQLRESLFRDWPMFGPRTITWCCSWLSHRHGGPLRHHRSLLMTDGVRTDDWGGEVHDTAMRCWDEGLHYNMIDVSNSAAIELVLGRALRVEYVYHMDFLASPCSGPKGKNKRSSSSMDPAHLVDLPAAGSVSRSLEHLACDRGKGIAERLIQLRLPESTGREIAKLEGPARPYSDPALRRSPALYAELLRGVADCDLIEGHLSGEVSCGLFFVYKKSGKYRLIVDGRQPSCHFRDSDPVALASGAAFSAIEVDSAAPVQVGSVDIVNAFYNVQLPEALRDVFVLPRVRADLVNVSTAQGRAVRRGQYFFPVLKVIPMGWKLSLWACQQVLEYRYVDSFFAFGKDREVVRGVAEEVQQELSGVDLPTHPVPEDKLDIDSSIWDGEWRRVSVILEGRNAVLAHLHKTSAMANFGKRHLYLGDAMASILAVSKGRSSSRLMRVCRQIGGLNLAFNMTSRWRWLPSEHNPADRGSRRKQGDWAEASAKPRAPDPPAAVLPRPRHAPLNGDARGQRDSRVRAFAARLGRAFGVDFCPADAPVAAASSEDFDRSEPGLRADLAARRRRGNVAESTVDELGPSLLGRRTEKKYQEARCERIVGQLCLWCAAASRVIDSATQLVSAVTAYLHALFFQGYLRSVVTFLLVALAYCQQDLSPKGPRALAMWTLRPFESECSTPPRTGGPDKPLSHDNTVFCWVGGLLSRLRAGRGATPPLLDLKCSSWAALFSQAAVDVGLGSLGPPTLCQLRHSGAIHGLATRARPLAEIKKRGRRASDSSVGSHAAQRQAHTAAARTRSQILRTPLARQL</sequence>
<feature type="signal peptide" evidence="2">
    <location>
        <begin position="1"/>
        <end position="24"/>
    </location>
</feature>
<feature type="chain" id="PRO_5047320362" evidence="2">
    <location>
        <begin position="25"/>
        <end position="1095"/>
    </location>
</feature>
<reference evidence="3" key="1">
    <citation type="submission" date="2023-10" db="EMBL/GenBank/DDBJ databases">
        <authorList>
            <person name="Chen Y."/>
            <person name="Shah S."/>
            <person name="Dougan E. K."/>
            <person name="Thang M."/>
            <person name="Chan C."/>
        </authorList>
    </citation>
    <scope>NUCLEOTIDE SEQUENCE [LARGE SCALE GENOMIC DNA]</scope>
</reference>
<keyword evidence="2" id="KW-0732">Signal</keyword>
<dbReference type="SUPFAM" id="SSF56672">
    <property type="entry name" value="DNA/RNA polymerases"/>
    <property type="match status" value="1"/>
</dbReference>
<comment type="caution">
    <text evidence="3">The sequence shown here is derived from an EMBL/GenBank/DDBJ whole genome shotgun (WGS) entry which is preliminary data.</text>
</comment>
<evidence type="ECO:0000256" key="2">
    <source>
        <dbReference type="SAM" id="SignalP"/>
    </source>
</evidence>
<organism evidence="3 4">
    <name type="scientific">Prorocentrum cordatum</name>
    <dbReference type="NCBI Taxonomy" id="2364126"/>
    <lineage>
        <taxon>Eukaryota</taxon>
        <taxon>Sar</taxon>
        <taxon>Alveolata</taxon>
        <taxon>Dinophyceae</taxon>
        <taxon>Prorocentrales</taxon>
        <taxon>Prorocentraceae</taxon>
        <taxon>Prorocentrum</taxon>
    </lineage>
</organism>
<feature type="compositionally biased region" description="Basic and acidic residues" evidence="1">
    <location>
        <begin position="758"/>
        <end position="770"/>
    </location>
</feature>
<dbReference type="InterPro" id="IPR043502">
    <property type="entry name" value="DNA/RNA_pol_sf"/>
</dbReference>
<dbReference type="EMBL" id="CAUYUJ010018464">
    <property type="protein sequence ID" value="CAK0883779.1"/>
    <property type="molecule type" value="Genomic_DNA"/>
</dbReference>
<evidence type="ECO:0000313" key="4">
    <source>
        <dbReference type="Proteomes" id="UP001189429"/>
    </source>
</evidence>